<reference evidence="2 3" key="1">
    <citation type="submission" date="2017-09" db="EMBL/GenBank/DDBJ databases">
        <title>Genome sequencing of Besnoitia besnoiti strain Bb-Ger1.</title>
        <authorList>
            <person name="Schares G."/>
            <person name="Venepally P."/>
            <person name="Lorenzi H.A."/>
        </authorList>
    </citation>
    <scope>NUCLEOTIDE SEQUENCE [LARGE SCALE GENOMIC DNA]</scope>
    <source>
        <strain evidence="2 3">Bb-Ger1</strain>
    </source>
</reference>
<protein>
    <submittedName>
        <fullName evidence="2">Zinc finger, C3HC4 type (RING finger) domain-containing protein</fullName>
    </submittedName>
</protein>
<dbReference type="EMBL" id="NWUJ01000001">
    <property type="protein sequence ID" value="PFH37711.1"/>
    <property type="molecule type" value="Genomic_DNA"/>
</dbReference>
<evidence type="ECO:0000313" key="3">
    <source>
        <dbReference type="Proteomes" id="UP000224006"/>
    </source>
</evidence>
<sequence>MTPALHSGASASPFCQEAVPGLAASSFFSSSLRGNKRTRPLSFSDATGAFASSLASCEAAEAKRACLVPNGTSAETTPRAPLPAASSPVLSFAPAGAAGAAAPCASLSSSSSSSSSSAPRGSFFHAPSASAAASSPAPLPFAPWTVPAPTSSLPPVQEGGGRGAWAAIPRSGSPPFSAYGLAAAAAQAEEEDMADEESCMGPPLLQSRPRCSGGGKAAAELLRAYDFGFM</sequence>
<dbReference type="GeneID" id="40305116"/>
<proteinExistence type="predicted"/>
<dbReference type="KEGG" id="bbes:BESB_000530"/>
<accession>A0A2A9MMN7</accession>
<comment type="caution">
    <text evidence="2">The sequence shown here is derived from an EMBL/GenBank/DDBJ whole genome shotgun (WGS) entry which is preliminary data.</text>
</comment>
<keyword evidence="3" id="KW-1185">Reference proteome</keyword>
<evidence type="ECO:0000256" key="1">
    <source>
        <dbReference type="SAM" id="MobiDB-lite"/>
    </source>
</evidence>
<dbReference type="RefSeq" id="XP_029221720.1">
    <property type="nucleotide sequence ID" value="XM_029358808.1"/>
</dbReference>
<evidence type="ECO:0000313" key="2">
    <source>
        <dbReference type="EMBL" id="PFH37711.1"/>
    </source>
</evidence>
<organism evidence="2 3">
    <name type="scientific">Besnoitia besnoiti</name>
    <name type="common">Apicomplexan protozoan</name>
    <dbReference type="NCBI Taxonomy" id="94643"/>
    <lineage>
        <taxon>Eukaryota</taxon>
        <taxon>Sar</taxon>
        <taxon>Alveolata</taxon>
        <taxon>Apicomplexa</taxon>
        <taxon>Conoidasida</taxon>
        <taxon>Coccidia</taxon>
        <taxon>Eucoccidiorida</taxon>
        <taxon>Eimeriorina</taxon>
        <taxon>Sarcocystidae</taxon>
        <taxon>Besnoitia</taxon>
    </lineage>
</organism>
<gene>
    <name evidence="2" type="ORF">BESB_000530</name>
</gene>
<dbReference type="AlphaFoldDB" id="A0A2A9MMN7"/>
<dbReference type="Proteomes" id="UP000224006">
    <property type="component" value="Chromosome I"/>
</dbReference>
<name>A0A2A9MMN7_BESBE</name>
<dbReference type="VEuPathDB" id="ToxoDB:BESB_000530"/>
<feature type="region of interest" description="Disordered" evidence="1">
    <location>
        <begin position="190"/>
        <end position="214"/>
    </location>
</feature>